<dbReference type="KEGG" id="bpg:Bathy07g03640"/>
<evidence type="ECO:0008006" key="5">
    <source>
        <dbReference type="Google" id="ProtNLM"/>
    </source>
</evidence>
<organism evidence="3 4">
    <name type="scientific">Bathycoccus prasinos</name>
    <dbReference type="NCBI Taxonomy" id="41875"/>
    <lineage>
        <taxon>Eukaryota</taxon>
        <taxon>Viridiplantae</taxon>
        <taxon>Chlorophyta</taxon>
        <taxon>Mamiellophyceae</taxon>
        <taxon>Mamiellales</taxon>
        <taxon>Bathycoccaceae</taxon>
        <taxon>Bathycoccus</taxon>
    </lineage>
</organism>
<evidence type="ECO:0000256" key="1">
    <source>
        <dbReference type="SAM" id="Coils"/>
    </source>
</evidence>
<proteinExistence type="predicted"/>
<feature type="compositionally biased region" description="Polar residues" evidence="2">
    <location>
        <begin position="1"/>
        <end position="12"/>
    </location>
</feature>
<name>K8F301_9CHLO</name>
<dbReference type="GeneID" id="19014853"/>
<feature type="compositionally biased region" description="Acidic residues" evidence="2">
    <location>
        <begin position="112"/>
        <end position="124"/>
    </location>
</feature>
<dbReference type="InterPro" id="IPR017956">
    <property type="entry name" value="AT_hook_DNA-bd_motif"/>
</dbReference>
<feature type="compositionally biased region" description="Low complexity" evidence="2">
    <location>
        <begin position="42"/>
        <end position="61"/>
    </location>
</feature>
<evidence type="ECO:0000313" key="4">
    <source>
        <dbReference type="Proteomes" id="UP000198341"/>
    </source>
</evidence>
<dbReference type="RefSeq" id="XP_007512324.1">
    <property type="nucleotide sequence ID" value="XM_007512262.1"/>
</dbReference>
<gene>
    <name evidence="3" type="ORF">Bathy07g03640</name>
</gene>
<keyword evidence="4" id="KW-1185">Reference proteome</keyword>
<accession>K8F301</accession>
<feature type="compositionally biased region" description="Acidic residues" evidence="2">
    <location>
        <begin position="453"/>
        <end position="474"/>
    </location>
</feature>
<evidence type="ECO:0000313" key="3">
    <source>
        <dbReference type="EMBL" id="CCO66412.1"/>
    </source>
</evidence>
<feature type="compositionally biased region" description="Basic and acidic residues" evidence="2">
    <location>
        <begin position="193"/>
        <end position="207"/>
    </location>
</feature>
<keyword evidence="1" id="KW-0175">Coiled coil</keyword>
<sequence length="491" mass="55397">MVTESLSNNNAARNPATPSKKSTPSSAGKLPTPGGGGGGGDVATKTLVTTTDQQQQQQEQPVVKKKRGRPVGWRKADHSNKYKSMREAAGNARKALGGGGRGGAQHKRYYSDEEDEYDSDDYNNDGEAFNKYNTKGSDDEGNDRKRGRPSSSQKVKKQPAPGKRGVGRPRKTQNYDEDDDYHQGMQQAQMALDRNKHQQRKTEQAFDRAESRKFLMLQERYESLQRKYDDLKKKKVDEVAMAATKMQEAMKEKQRAQETLISDLRRDRDFFQKEAGRTHELAEEKGNMKVEIFKLQEELVQKGTDMLAVQKANRKLRDDLKVALTSTDARNSFGPPQFESISGLRWRKLGEDQNNKHEFKHVLTGFAFTIEAGADPKTHAITGEDPLNVSIFPDQVSTMCSYTPVNFGILPVERIEEMLKDEMEFSTKHLAHFFTKVLDFLMTVCQELGFVPPDDDDQDDDDGEDEEEDDDDGEERAPEGAPEGEEEEVVK</sequence>
<dbReference type="Proteomes" id="UP000198341">
    <property type="component" value="Chromosome 7"/>
</dbReference>
<feature type="coiled-coil region" evidence="1">
    <location>
        <begin position="214"/>
        <end position="259"/>
    </location>
</feature>
<feature type="region of interest" description="Disordered" evidence="2">
    <location>
        <begin position="449"/>
        <end position="491"/>
    </location>
</feature>
<protein>
    <recommendedName>
        <fullName evidence="5">Monopolin complex subunit Csm1/Pcs1 C-terminal domain-containing protein</fullName>
    </recommendedName>
</protein>
<dbReference type="EMBL" id="FO082272">
    <property type="protein sequence ID" value="CCO66412.1"/>
    <property type="molecule type" value="Genomic_DNA"/>
</dbReference>
<feature type="compositionally biased region" description="Low complexity" evidence="2">
    <location>
        <begin position="15"/>
        <end position="27"/>
    </location>
</feature>
<feature type="region of interest" description="Disordered" evidence="2">
    <location>
        <begin position="1"/>
        <end position="207"/>
    </location>
</feature>
<dbReference type="AlphaFoldDB" id="K8F301"/>
<reference evidence="3 4" key="1">
    <citation type="submission" date="2011-10" db="EMBL/GenBank/DDBJ databases">
        <authorList>
            <person name="Genoscope - CEA"/>
        </authorList>
    </citation>
    <scope>NUCLEOTIDE SEQUENCE [LARGE SCALE GENOMIC DNA]</scope>
    <source>
        <strain evidence="3 4">RCC 1105</strain>
    </source>
</reference>
<dbReference type="SMART" id="SM00384">
    <property type="entry name" value="AT_hook"/>
    <property type="match status" value="3"/>
</dbReference>
<feature type="compositionally biased region" description="Acidic residues" evidence="2">
    <location>
        <begin position="482"/>
        <end position="491"/>
    </location>
</feature>
<dbReference type="GO" id="GO:0003677">
    <property type="term" value="F:DNA binding"/>
    <property type="evidence" value="ECO:0007669"/>
    <property type="project" value="InterPro"/>
</dbReference>
<feature type="compositionally biased region" description="Basic and acidic residues" evidence="2">
    <location>
        <begin position="74"/>
        <end position="86"/>
    </location>
</feature>
<evidence type="ECO:0000256" key="2">
    <source>
        <dbReference type="SAM" id="MobiDB-lite"/>
    </source>
</evidence>